<feature type="domain" description="Succinyl-CoA synthetase-like flavodoxin" evidence="4">
    <location>
        <begin position="2"/>
        <end position="133"/>
    </location>
</feature>
<organism evidence="5">
    <name type="scientific">marine sediment metagenome</name>
    <dbReference type="NCBI Taxonomy" id="412755"/>
    <lineage>
        <taxon>unclassified sequences</taxon>
        <taxon>metagenomes</taxon>
        <taxon>ecological metagenomes</taxon>
    </lineage>
</organism>
<dbReference type="InterPro" id="IPR032875">
    <property type="entry name" value="Succ_CoA_lig_flav_dom"/>
</dbReference>
<dbReference type="GO" id="GO:0005524">
    <property type="term" value="F:ATP binding"/>
    <property type="evidence" value="ECO:0007669"/>
    <property type="project" value="UniProtKB-KW"/>
</dbReference>
<dbReference type="AlphaFoldDB" id="X1KNT2"/>
<feature type="non-terminal residue" evidence="5">
    <location>
        <position position="186"/>
    </location>
</feature>
<keyword evidence="1" id="KW-0436">Ligase</keyword>
<evidence type="ECO:0000256" key="2">
    <source>
        <dbReference type="ARBA" id="ARBA00022741"/>
    </source>
</evidence>
<dbReference type="Pfam" id="PF13607">
    <property type="entry name" value="Succ_CoA_lig"/>
    <property type="match status" value="1"/>
</dbReference>
<evidence type="ECO:0000256" key="1">
    <source>
        <dbReference type="ARBA" id="ARBA00022598"/>
    </source>
</evidence>
<dbReference type="GO" id="GO:0016874">
    <property type="term" value="F:ligase activity"/>
    <property type="evidence" value="ECO:0007669"/>
    <property type="project" value="UniProtKB-KW"/>
</dbReference>
<protein>
    <recommendedName>
        <fullName evidence="4">Succinyl-CoA synthetase-like flavodoxin domain-containing protein</fullName>
    </recommendedName>
</protein>
<keyword evidence="3" id="KW-0067">ATP-binding</keyword>
<dbReference type="SUPFAM" id="SSF52210">
    <property type="entry name" value="Succinyl-CoA synthetase domains"/>
    <property type="match status" value="2"/>
</dbReference>
<sequence length="186" mass="20029">VASQSGGMCGYIVNALTNHNVGVSKAIGLGNRCNLDFDETVAYLAEDKETRVIILYLEGLEQPKRLMRVASEVVKRKPIVAYKGGRDEESNRATLSHTGALAGKHKFYEVAFAQAGIIAVDNITELVDIAKALDLQPPTSGDRVGILSAQAGPGIIIADKCRKLGLRLAEFSPATRQKLRQLVSLL</sequence>
<name>X1KNT2_9ZZZZ</name>
<dbReference type="PANTHER" id="PTHR43334:SF2">
    <property type="entry name" value="ACETATE--COA LIGASE [ADP-FORMING]"/>
    <property type="match status" value="1"/>
</dbReference>
<dbReference type="InterPro" id="IPR051538">
    <property type="entry name" value="Acyl-CoA_Synth/Transferase"/>
</dbReference>
<dbReference type="InterPro" id="IPR016102">
    <property type="entry name" value="Succinyl-CoA_synth-like"/>
</dbReference>
<evidence type="ECO:0000259" key="4">
    <source>
        <dbReference type="Pfam" id="PF13607"/>
    </source>
</evidence>
<evidence type="ECO:0000313" key="5">
    <source>
        <dbReference type="EMBL" id="GAI08343.1"/>
    </source>
</evidence>
<dbReference type="PANTHER" id="PTHR43334">
    <property type="entry name" value="ACETATE--COA LIGASE [ADP-FORMING]"/>
    <property type="match status" value="1"/>
</dbReference>
<reference evidence="5" key="1">
    <citation type="journal article" date="2014" name="Front. Microbiol.">
        <title>High frequency of phylogenetically diverse reductive dehalogenase-homologous genes in deep subseafloor sedimentary metagenomes.</title>
        <authorList>
            <person name="Kawai M."/>
            <person name="Futagami T."/>
            <person name="Toyoda A."/>
            <person name="Takaki Y."/>
            <person name="Nishi S."/>
            <person name="Hori S."/>
            <person name="Arai W."/>
            <person name="Tsubouchi T."/>
            <person name="Morono Y."/>
            <person name="Uchiyama I."/>
            <person name="Ito T."/>
            <person name="Fujiyama A."/>
            <person name="Inagaki F."/>
            <person name="Takami H."/>
        </authorList>
    </citation>
    <scope>NUCLEOTIDE SEQUENCE</scope>
    <source>
        <strain evidence="5">Expedition CK06-06</strain>
    </source>
</reference>
<feature type="non-terminal residue" evidence="5">
    <location>
        <position position="1"/>
    </location>
</feature>
<comment type="caution">
    <text evidence="5">The sequence shown here is derived from an EMBL/GenBank/DDBJ whole genome shotgun (WGS) entry which is preliminary data.</text>
</comment>
<accession>X1KNT2</accession>
<gene>
    <name evidence="5" type="ORF">S06H3_23543</name>
</gene>
<dbReference type="Gene3D" id="3.40.50.261">
    <property type="entry name" value="Succinyl-CoA synthetase domains"/>
    <property type="match status" value="2"/>
</dbReference>
<proteinExistence type="predicted"/>
<evidence type="ECO:0000256" key="3">
    <source>
        <dbReference type="ARBA" id="ARBA00022840"/>
    </source>
</evidence>
<keyword evidence="2" id="KW-0547">Nucleotide-binding</keyword>
<dbReference type="EMBL" id="BARV01012820">
    <property type="protein sequence ID" value="GAI08343.1"/>
    <property type="molecule type" value="Genomic_DNA"/>
</dbReference>